<sequence length="174" mass="19840">MNILGGFIMCENLNILKKQEELLQFDHFSNNDAFELGSFMVSYARKHNITIAVSIRLNNGCILFQHCPDGTNLLNQKWMERKFNSVKLMERSSLLSTFTFEHDKDTLETHALSNKDYALCGGGFPIRIKDSQTVIGVIIASNLYHISDHEFIISCLKEYLNCPDAPAFPYTLPE</sequence>
<dbReference type="PANTHER" id="PTHR28255">
    <property type="match status" value="1"/>
</dbReference>
<organism evidence="1 2">
    <name type="scientific">Blautia obeum</name>
    <dbReference type="NCBI Taxonomy" id="40520"/>
    <lineage>
        <taxon>Bacteria</taxon>
        <taxon>Bacillati</taxon>
        <taxon>Bacillota</taxon>
        <taxon>Clostridia</taxon>
        <taxon>Lachnospirales</taxon>
        <taxon>Lachnospiraceae</taxon>
        <taxon>Blautia</taxon>
    </lineage>
</organism>
<comment type="caution">
    <text evidence="1">The sequence shown here is derived from an EMBL/GenBank/DDBJ whole genome shotgun (WGS) entry which is preliminary data.</text>
</comment>
<name>A0A395X3A7_9FIRM</name>
<dbReference type="PANTHER" id="PTHR28255:SF1">
    <property type="entry name" value="UPF0303 PROTEIN YBR137W"/>
    <property type="match status" value="1"/>
</dbReference>
<proteinExistence type="predicted"/>
<dbReference type="PIRSF" id="PIRSF008757">
    <property type="entry name" value="UCP008757"/>
    <property type="match status" value="1"/>
</dbReference>
<evidence type="ECO:0008006" key="3">
    <source>
        <dbReference type="Google" id="ProtNLM"/>
    </source>
</evidence>
<protein>
    <recommendedName>
        <fullName evidence="3">Heme-degrading domain-containing protein</fullName>
    </recommendedName>
</protein>
<evidence type="ECO:0000313" key="2">
    <source>
        <dbReference type="Proteomes" id="UP000265828"/>
    </source>
</evidence>
<dbReference type="InterPro" id="IPR010371">
    <property type="entry name" value="YBR137W-like"/>
</dbReference>
<dbReference type="InterPro" id="IPR005624">
    <property type="entry name" value="PduO/GlcC-like"/>
</dbReference>
<gene>
    <name evidence="1" type="ORF">DWW07_17475</name>
</gene>
<dbReference type="Pfam" id="PF03928">
    <property type="entry name" value="HbpS-like"/>
    <property type="match status" value="1"/>
</dbReference>
<dbReference type="InterPro" id="IPR038084">
    <property type="entry name" value="PduO/GlcC-like_sf"/>
</dbReference>
<reference evidence="1 2" key="1">
    <citation type="submission" date="2018-08" db="EMBL/GenBank/DDBJ databases">
        <title>A genome reference for cultivated species of the human gut microbiota.</title>
        <authorList>
            <person name="Zou Y."/>
            <person name="Xue W."/>
            <person name="Luo G."/>
        </authorList>
    </citation>
    <scope>NUCLEOTIDE SEQUENCE [LARGE SCALE GENOMIC DNA]</scope>
    <source>
        <strain evidence="1 2">AF14-23</strain>
    </source>
</reference>
<evidence type="ECO:0000313" key="1">
    <source>
        <dbReference type="EMBL" id="RGV60323.1"/>
    </source>
</evidence>
<dbReference type="SUPFAM" id="SSF143744">
    <property type="entry name" value="GlcG-like"/>
    <property type="match status" value="1"/>
</dbReference>
<dbReference type="Gene3D" id="3.30.450.150">
    <property type="entry name" value="Haem-degrading domain"/>
    <property type="match status" value="1"/>
</dbReference>
<dbReference type="AlphaFoldDB" id="A0A395X3A7"/>
<dbReference type="EMBL" id="QRZI01000020">
    <property type="protein sequence ID" value="RGV60323.1"/>
    <property type="molecule type" value="Genomic_DNA"/>
</dbReference>
<dbReference type="Proteomes" id="UP000265828">
    <property type="component" value="Unassembled WGS sequence"/>
</dbReference>
<accession>A0A395X3A7</accession>